<evidence type="ECO:0000313" key="3">
    <source>
        <dbReference type="EMBL" id="MCR4450474.1"/>
    </source>
</evidence>
<feature type="coiled-coil region" evidence="1">
    <location>
        <begin position="148"/>
        <end position="175"/>
    </location>
</feature>
<proteinExistence type="predicted"/>
<dbReference type="Pfam" id="PF03374">
    <property type="entry name" value="ANT"/>
    <property type="match status" value="1"/>
</dbReference>
<dbReference type="Proteomes" id="UP001204061">
    <property type="component" value="Unassembled WGS sequence"/>
</dbReference>
<dbReference type="RefSeq" id="WP_257725850.1">
    <property type="nucleotide sequence ID" value="NZ_JANLFC010000067.1"/>
</dbReference>
<evidence type="ECO:0000313" key="4">
    <source>
        <dbReference type="Proteomes" id="UP001204061"/>
    </source>
</evidence>
<dbReference type="GO" id="GO:0003677">
    <property type="term" value="F:DNA binding"/>
    <property type="evidence" value="ECO:0007669"/>
    <property type="project" value="InterPro"/>
</dbReference>
<dbReference type="PROSITE" id="PS51301">
    <property type="entry name" value="KILA_N"/>
    <property type="match status" value="1"/>
</dbReference>
<accession>A0AAW5MB20</accession>
<comment type="caution">
    <text evidence="3">The sequence shown here is derived from an EMBL/GenBank/DDBJ whole genome shotgun (WGS) entry which is preliminary data.</text>
</comment>
<dbReference type="InterPro" id="IPR005039">
    <property type="entry name" value="Ant_C"/>
</dbReference>
<dbReference type="EMBL" id="JANLFC010000067">
    <property type="protein sequence ID" value="MCR4450474.1"/>
    <property type="molecule type" value="Genomic_DNA"/>
</dbReference>
<reference evidence="3" key="1">
    <citation type="submission" date="2022-08" db="EMBL/GenBank/DDBJ databases">
        <title>A global survey of hypervirulent Aeromonas hydrophila identified this emerging pathogen in farmed fish in the lower Mekong River basin.</title>
        <authorList>
            <person name="Xu T."/>
            <person name="Rasmussen-Ivey C.R."/>
            <person name="Moen F.S."/>
            <person name="Fernandez Bravo A."/>
            <person name="Lamy B."/>
            <person name="Beaz-Hidalgo R."/>
            <person name="Khan C.D."/>
            <person name="Castro Escarpulli G."/>
            <person name="Yasin I.S.M."/>
            <person name="Figueras M.J."/>
            <person name="Azzam Sayuti M."/>
            <person name="Karim M.M."/>
            <person name="Alam K.M."/>
            <person name="Le T.T.T."/>
            <person name="Thao N.H.P."/>
            <person name="Addo S."/>
            <person name="Duodu S."/>
            <person name="Ali S."/>
            <person name="Mey S."/>
            <person name="Somony T."/>
            <person name="Liles M.R."/>
        </authorList>
    </citation>
    <scope>NUCLEOTIDE SEQUENCE</scope>
    <source>
        <strain evidence="3">0.14</strain>
    </source>
</reference>
<evidence type="ECO:0000256" key="1">
    <source>
        <dbReference type="SAM" id="Coils"/>
    </source>
</evidence>
<protein>
    <submittedName>
        <fullName evidence="3">Phage antirepressor KilAC domain-containing protein</fullName>
    </submittedName>
</protein>
<dbReference type="SMART" id="SM01252">
    <property type="entry name" value="KilA-N"/>
    <property type="match status" value="1"/>
</dbReference>
<evidence type="ECO:0000259" key="2">
    <source>
        <dbReference type="PROSITE" id="PS51301"/>
    </source>
</evidence>
<sequence length="270" mass="29570">MTIQQQYQQTKVLTGPLNSMPVIAGVEITTDEAGRFNLNALHRASGTGDHKAPNQWLRTKQAKELISELTNQTANSQSGHEVLKVINGGVAPGTFAHELLAISYASWISPAFHLQVNQVFLDYRTGKLAPVVDPMVALNDPATMRGLLLSYSEKVIDLEHKVEEMQTDVEALERIAKADGSMCITNAAKHLQVQPKYLFQLLSSKRWIYKRAGGKVWIAYQDKLQSGVLEHKVDVVTRPDGSEKVSERVLVTAKGIAAISKMLSVAGVAA</sequence>
<keyword evidence="1" id="KW-0175">Coiled coil</keyword>
<gene>
    <name evidence="3" type="ORF">NS965_18990</name>
</gene>
<dbReference type="InterPro" id="IPR018004">
    <property type="entry name" value="KilA/APSES_HTH"/>
</dbReference>
<dbReference type="InterPro" id="IPR017880">
    <property type="entry name" value="KilA_N"/>
</dbReference>
<dbReference type="Pfam" id="PF04383">
    <property type="entry name" value="KilA-N"/>
    <property type="match status" value="1"/>
</dbReference>
<dbReference type="AlphaFoldDB" id="A0AAW5MB20"/>
<organism evidence="3 4">
    <name type="scientific">Aeromonas veronii</name>
    <dbReference type="NCBI Taxonomy" id="654"/>
    <lineage>
        <taxon>Bacteria</taxon>
        <taxon>Pseudomonadati</taxon>
        <taxon>Pseudomonadota</taxon>
        <taxon>Gammaproteobacteria</taxon>
        <taxon>Aeromonadales</taxon>
        <taxon>Aeromonadaceae</taxon>
        <taxon>Aeromonas</taxon>
    </lineage>
</organism>
<name>A0AAW5MB20_AERVE</name>
<feature type="domain" description="KilA-N" evidence="2">
    <location>
        <begin position="11"/>
        <end position="123"/>
    </location>
</feature>